<dbReference type="GO" id="GO:0004519">
    <property type="term" value="F:endonuclease activity"/>
    <property type="evidence" value="ECO:0007669"/>
    <property type="project" value="InterPro"/>
</dbReference>
<dbReference type="Proteomes" id="UP000598146">
    <property type="component" value="Unassembled WGS sequence"/>
</dbReference>
<reference evidence="4" key="1">
    <citation type="submission" date="2020-11" db="EMBL/GenBank/DDBJ databases">
        <title>Isolation and identification of active actinomycetes.</title>
        <authorList>
            <person name="Sun X."/>
        </authorList>
    </citation>
    <scope>NUCLEOTIDE SEQUENCE</scope>
    <source>
        <strain evidence="4">NEAU-A11</strain>
    </source>
</reference>
<dbReference type="InterPro" id="IPR003870">
    <property type="entry name" value="DUF222"/>
</dbReference>
<feature type="domain" description="HNH nuclease" evidence="3">
    <location>
        <begin position="345"/>
        <end position="397"/>
    </location>
</feature>
<evidence type="ECO:0000259" key="3">
    <source>
        <dbReference type="SMART" id="SM00507"/>
    </source>
</evidence>
<organism evidence="4 5">
    <name type="scientific">Actinoplanes aureus</name>
    <dbReference type="NCBI Taxonomy" id="2792083"/>
    <lineage>
        <taxon>Bacteria</taxon>
        <taxon>Bacillati</taxon>
        <taxon>Actinomycetota</taxon>
        <taxon>Actinomycetes</taxon>
        <taxon>Micromonosporales</taxon>
        <taxon>Micromonosporaceae</taxon>
        <taxon>Actinoplanes</taxon>
    </lineage>
</organism>
<dbReference type="Pfam" id="PF02720">
    <property type="entry name" value="DUF222"/>
    <property type="match status" value="1"/>
</dbReference>
<evidence type="ECO:0000256" key="1">
    <source>
        <dbReference type="ARBA" id="ARBA00023450"/>
    </source>
</evidence>
<dbReference type="InterPro" id="IPR003615">
    <property type="entry name" value="HNH_nuc"/>
</dbReference>
<dbReference type="AlphaFoldDB" id="A0A931CAV2"/>
<proteinExistence type="inferred from homology"/>
<dbReference type="GO" id="GO:0008270">
    <property type="term" value="F:zinc ion binding"/>
    <property type="evidence" value="ECO:0007669"/>
    <property type="project" value="InterPro"/>
</dbReference>
<dbReference type="GO" id="GO:0003676">
    <property type="term" value="F:nucleic acid binding"/>
    <property type="evidence" value="ECO:0007669"/>
    <property type="project" value="InterPro"/>
</dbReference>
<dbReference type="EMBL" id="JADQTO010000006">
    <property type="protein sequence ID" value="MBG0562728.1"/>
    <property type="molecule type" value="Genomic_DNA"/>
</dbReference>
<name>A0A931CAV2_9ACTN</name>
<dbReference type="SMART" id="SM00507">
    <property type="entry name" value="HNHc"/>
    <property type="match status" value="1"/>
</dbReference>
<feature type="region of interest" description="Disordered" evidence="2">
    <location>
        <begin position="418"/>
        <end position="438"/>
    </location>
</feature>
<dbReference type="Gene3D" id="1.10.30.50">
    <property type="match status" value="1"/>
</dbReference>
<dbReference type="InterPro" id="IPR002711">
    <property type="entry name" value="HNH"/>
</dbReference>
<gene>
    <name evidence="4" type="ORF">I4J89_14825</name>
</gene>
<keyword evidence="5" id="KW-1185">Reference proteome</keyword>
<sequence length="438" mass="47526">MQDALRELTSVAAEAAAASMWPLSEEELLTFIDRVHTAQQMLHAAMLHAVREVEGRAIPAKHQATSPQVWLRGRLRIGIGSALRMLAQARLLDTVPELDAAVTAGRINAEQLDSIVKAVGDLPSDLEPDVRNKATTTLMSWTSHLDPIELRKAGKRIQMHVAPDLDDAAEEERLRRAERAAYEQRFLTLSPIGDGRVRVRGILDARAAATVTAAIDPLCRPGTAPPIADRGGPNAERADATGIDGGEDLRTPGQRRADALVDVSRLLLAGGLLPDNGGDRPQLVITASYDVLRQRLGGGTTDTGEPVSAAAVRQMACDARILPLVFGGDSQILDAGRSRRLVTGPLRRALNARDRGCTFPGCDRPAGWCDAHHIVPWTDGGTTDLTNVALLCEHHHRAVHDVNGWQVRIGADGHPEFMPPAWIDPEQVPRRNPYHRRT</sequence>
<accession>A0A931CAV2</accession>
<dbReference type="CDD" id="cd00085">
    <property type="entry name" value="HNHc"/>
    <property type="match status" value="1"/>
</dbReference>
<evidence type="ECO:0000313" key="5">
    <source>
        <dbReference type="Proteomes" id="UP000598146"/>
    </source>
</evidence>
<evidence type="ECO:0000256" key="2">
    <source>
        <dbReference type="SAM" id="MobiDB-lite"/>
    </source>
</evidence>
<protein>
    <submittedName>
        <fullName evidence="4">DUF222 domain-containing protein</fullName>
    </submittedName>
</protein>
<dbReference type="Pfam" id="PF01844">
    <property type="entry name" value="HNH"/>
    <property type="match status" value="1"/>
</dbReference>
<comment type="similarity">
    <text evidence="1">Belongs to the Rv1128c/1148c/1588c/1702c/1945/3466 family.</text>
</comment>
<evidence type="ECO:0000313" key="4">
    <source>
        <dbReference type="EMBL" id="MBG0562728.1"/>
    </source>
</evidence>
<comment type="caution">
    <text evidence="4">The sequence shown here is derived from an EMBL/GenBank/DDBJ whole genome shotgun (WGS) entry which is preliminary data.</text>
</comment>